<keyword evidence="7" id="KW-0808">Transferase</keyword>
<dbReference type="PANTHER" id="PTHR44936:SF5">
    <property type="entry name" value="SENSOR HISTIDINE KINASE ENVZ"/>
    <property type="match status" value="1"/>
</dbReference>
<dbReference type="SUPFAM" id="SSF158472">
    <property type="entry name" value="HAMP domain-like"/>
    <property type="match status" value="1"/>
</dbReference>
<dbReference type="PROSITE" id="PS50885">
    <property type="entry name" value="HAMP"/>
    <property type="match status" value="1"/>
</dbReference>
<dbReference type="EMBL" id="CP016027">
    <property type="protein sequence ID" value="ANJ68494.1"/>
    <property type="molecule type" value="Genomic_DNA"/>
</dbReference>
<keyword evidence="12 16" id="KW-1133">Transmembrane helix</keyword>
<dbReference type="Proteomes" id="UP000078596">
    <property type="component" value="Chromosome"/>
</dbReference>
<dbReference type="InterPro" id="IPR003594">
    <property type="entry name" value="HATPase_dom"/>
</dbReference>
<name>A0A191ZKT7_9GAMM</name>
<keyword evidence="13" id="KW-0902">Two-component regulatory system</keyword>
<dbReference type="GO" id="GO:0005524">
    <property type="term" value="F:ATP binding"/>
    <property type="evidence" value="ECO:0007669"/>
    <property type="project" value="UniProtKB-KW"/>
</dbReference>
<evidence type="ECO:0000256" key="6">
    <source>
        <dbReference type="ARBA" id="ARBA00022553"/>
    </source>
</evidence>
<gene>
    <name evidence="19" type="ORF">A9404_12780</name>
</gene>
<feature type="region of interest" description="Disordered" evidence="15">
    <location>
        <begin position="461"/>
        <end position="488"/>
    </location>
</feature>
<dbReference type="InterPro" id="IPR050980">
    <property type="entry name" value="2C_sensor_his_kinase"/>
</dbReference>
<dbReference type="Gene3D" id="3.30.565.10">
    <property type="entry name" value="Histidine kinase-like ATPase, C-terminal domain"/>
    <property type="match status" value="1"/>
</dbReference>
<evidence type="ECO:0000259" key="17">
    <source>
        <dbReference type="PROSITE" id="PS50109"/>
    </source>
</evidence>
<evidence type="ECO:0000259" key="18">
    <source>
        <dbReference type="PROSITE" id="PS50885"/>
    </source>
</evidence>
<dbReference type="GO" id="GO:0005886">
    <property type="term" value="C:plasma membrane"/>
    <property type="evidence" value="ECO:0007669"/>
    <property type="project" value="UniProtKB-SubCell"/>
</dbReference>
<evidence type="ECO:0000313" key="19">
    <source>
        <dbReference type="EMBL" id="ANJ68494.1"/>
    </source>
</evidence>
<dbReference type="SMART" id="SM00304">
    <property type="entry name" value="HAMP"/>
    <property type="match status" value="1"/>
</dbReference>
<dbReference type="InterPro" id="IPR036097">
    <property type="entry name" value="HisK_dim/P_sf"/>
</dbReference>
<dbReference type="InterPro" id="IPR004358">
    <property type="entry name" value="Sig_transdc_His_kin-like_C"/>
</dbReference>
<reference evidence="19 20" key="1">
    <citation type="submission" date="2016-06" db="EMBL/GenBank/DDBJ databases">
        <title>Insight into the functional genes involving in sulfur oxidation in Pearl River water.</title>
        <authorList>
            <person name="Luo J."/>
            <person name="Tan X."/>
            <person name="Lin W."/>
        </authorList>
    </citation>
    <scope>NUCLEOTIDE SEQUENCE [LARGE SCALE GENOMIC DNA]</scope>
    <source>
        <strain evidence="19 20">LS2</strain>
    </source>
</reference>
<keyword evidence="5" id="KW-0997">Cell inner membrane</keyword>
<keyword evidence="14 16" id="KW-0472">Membrane</keyword>
<evidence type="ECO:0000256" key="15">
    <source>
        <dbReference type="SAM" id="MobiDB-lite"/>
    </source>
</evidence>
<keyword evidence="20" id="KW-1185">Reference proteome</keyword>
<evidence type="ECO:0000256" key="5">
    <source>
        <dbReference type="ARBA" id="ARBA00022519"/>
    </source>
</evidence>
<evidence type="ECO:0000256" key="14">
    <source>
        <dbReference type="ARBA" id="ARBA00023136"/>
    </source>
</evidence>
<dbReference type="AlphaFoldDB" id="A0A191ZKT7"/>
<dbReference type="EC" id="2.7.13.3" evidence="3"/>
<dbReference type="SUPFAM" id="SSF55874">
    <property type="entry name" value="ATPase domain of HSP90 chaperone/DNA topoisomerase II/histidine kinase"/>
    <property type="match status" value="1"/>
</dbReference>
<protein>
    <recommendedName>
        <fullName evidence="3">histidine kinase</fullName>
        <ecNumber evidence="3">2.7.13.3</ecNumber>
    </recommendedName>
</protein>
<dbReference type="GO" id="GO:0000155">
    <property type="term" value="F:phosphorelay sensor kinase activity"/>
    <property type="evidence" value="ECO:0007669"/>
    <property type="project" value="InterPro"/>
</dbReference>
<sequence length="488" mass="54410">MRFPWPRSLFGQILIALLLGLIAALALSFGLLLHDRARFGDRLLGDYAAQRIAEIIEALDETPPIERRPFARLLNAPPTRLLFRQPWRTAGSGPDAPYENADSKQFAERLQLALNRPIPIQVLAVRRPGFFRRAERSVVLDARPFQMTPPPWGLRLGGSLGYLHPHRSTHYLLIQAQLSDGSVLTLRHELPPPMRWPLQTMGWLLLLGLMMMAIIGWAVRRLTRPLAALSKATANLAHNLNQPPLPETGPTEVAQAARAFNQMQEEIRRMLESRAQALAGVSHDLRLPITRLRLRVAALQDESLKQKIETDLTAMDEMIGHTLAFLRAGTESEPMQRLDLNALLDALCDDMILLGAVIHRHGMATTPIRVRPQALQRALQNILDNARRYGGGEMDVGIEETDDTIRICVDDYGSGIPDAERERVFEPYVRLESSRARHTGGSGLGLAIARAIIRAHGGDIQIRSRPDADPTATGARLQIDLPRETSRT</sequence>
<keyword evidence="8 16" id="KW-0812">Transmembrane</keyword>
<dbReference type="CDD" id="cd00075">
    <property type="entry name" value="HATPase"/>
    <property type="match status" value="1"/>
</dbReference>
<evidence type="ECO:0000256" key="7">
    <source>
        <dbReference type="ARBA" id="ARBA00022679"/>
    </source>
</evidence>
<feature type="transmembrane region" description="Helical" evidence="16">
    <location>
        <begin position="12"/>
        <end position="33"/>
    </location>
</feature>
<dbReference type="PRINTS" id="PR00344">
    <property type="entry name" value="BCTRLSENSOR"/>
</dbReference>
<dbReference type="InterPro" id="IPR003660">
    <property type="entry name" value="HAMP_dom"/>
</dbReference>
<dbReference type="SMART" id="SM00388">
    <property type="entry name" value="HisKA"/>
    <property type="match status" value="1"/>
</dbReference>
<dbReference type="InterPro" id="IPR036890">
    <property type="entry name" value="HATPase_C_sf"/>
</dbReference>
<dbReference type="InterPro" id="IPR003661">
    <property type="entry name" value="HisK_dim/P_dom"/>
</dbReference>
<keyword evidence="11" id="KW-0067">ATP-binding</keyword>
<dbReference type="CDD" id="cd00082">
    <property type="entry name" value="HisKA"/>
    <property type="match status" value="1"/>
</dbReference>
<evidence type="ECO:0000256" key="12">
    <source>
        <dbReference type="ARBA" id="ARBA00022989"/>
    </source>
</evidence>
<evidence type="ECO:0000256" key="10">
    <source>
        <dbReference type="ARBA" id="ARBA00022777"/>
    </source>
</evidence>
<dbReference type="CDD" id="cd06225">
    <property type="entry name" value="HAMP"/>
    <property type="match status" value="1"/>
</dbReference>
<evidence type="ECO:0000313" key="20">
    <source>
        <dbReference type="Proteomes" id="UP000078596"/>
    </source>
</evidence>
<evidence type="ECO:0000256" key="11">
    <source>
        <dbReference type="ARBA" id="ARBA00022840"/>
    </source>
</evidence>
<dbReference type="Gene3D" id="1.10.287.130">
    <property type="match status" value="1"/>
</dbReference>
<evidence type="ECO:0000256" key="4">
    <source>
        <dbReference type="ARBA" id="ARBA00022475"/>
    </source>
</evidence>
<evidence type="ECO:0000256" key="16">
    <source>
        <dbReference type="SAM" id="Phobius"/>
    </source>
</evidence>
<evidence type="ECO:0000256" key="2">
    <source>
        <dbReference type="ARBA" id="ARBA00004429"/>
    </source>
</evidence>
<keyword evidence="9" id="KW-0547">Nucleotide-binding</keyword>
<evidence type="ECO:0000256" key="8">
    <source>
        <dbReference type="ARBA" id="ARBA00022692"/>
    </source>
</evidence>
<accession>A0A191ZKT7</accession>
<dbReference type="Pfam" id="PF02518">
    <property type="entry name" value="HATPase_c"/>
    <property type="match status" value="1"/>
</dbReference>
<dbReference type="PANTHER" id="PTHR44936">
    <property type="entry name" value="SENSOR PROTEIN CREC"/>
    <property type="match status" value="1"/>
</dbReference>
<feature type="transmembrane region" description="Helical" evidence="16">
    <location>
        <begin position="201"/>
        <end position="219"/>
    </location>
</feature>
<organism evidence="19 20">
    <name type="scientific">Halothiobacillus diazotrophicus</name>
    <dbReference type="NCBI Taxonomy" id="1860122"/>
    <lineage>
        <taxon>Bacteria</taxon>
        <taxon>Pseudomonadati</taxon>
        <taxon>Pseudomonadota</taxon>
        <taxon>Gammaproteobacteria</taxon>
        <taxon>Chromatiales</taxon>
        <taxon>Halothiobacillaceae</taxon>
        <taxon>Halothiobacillus</taxon>
    </lineage>
</organism>
<dbReference type="KEGG" id="haz:A9404_12780"/>
<evidence type="ECO:0000256" key="3">
    <source>
        <dbReference type="ARBA" id="ARBA00012438"/>
    </source>
</evidence>
<dbReference type="InterPro" id="IPR005467">
    <property type="entry name" value="His_kinase_dom"/>
</dbReference>
<comment type="catalytic activity">
    <reaction evidence="1">
        <text>ATP + protein L-histidine = ADP + protein N-phospho-L-histidine.</text>
        <dbReference type="EC" id="2.7.13.3"/>
    </reaction>
</comment>
<dbReference type="SUPFAM" id="SSF47384">
    <property type="entry name" value="Homodimeric domain of signal transducing histidine kinase"/>
    <property type="match status" value="1"/>
</dbReference>
<keyword evidence="4" id="KW-1003">Cell membrane</keyword>
<dbReference type="PROSITE" id="PS50109">
    <property type="entry name" value="HIS_KIN"/>
    <property type="match status" value="1"/>
</dbReference>
<proteinExistence type="predicted"/>
<keyword evidence="10" id="KW-0418">Kinase</keyword>
<comment type="subcellular location">
    <subcellularLocation>
        <location evidence="2">Cell inner membrane</location>
        <topology evidence="2">Multi-pass membrane protein</topology>
    </subcellularLocation>
</comment>
<feature type="domain" description="Histidine kinase" evidence="17">
    <location>
        <begin position="280"/>
        <end position="485"/>
    </location>
</feature>
<feature type="domain" description="HAMP" evidence="18">
    <location>
        <begin position="220"/>
        <end position="272"/>
    </location>
</feature>
<dbReference type="SMART" id="SM00387">
    <property type="entry name" value="HATPase_c"/>
    <property type="match status" value="1"/>
</dbReference>
<dbReference type="Pfam" id="PF00672">
    <property type="entry name" value="HAMP"/>
    <property type="match status" value="1"/>
</dbReference>
<evidence type="ECO:0000256" key="1">
    <source>
        <dbReference type="ARBA" id="ARBA00000085"/>
    </source>
</evidence>
<evidence type="ECO:0000256" key="9">
    <source>
        <dbReference type="ARBA" id="ARBA00022741"/>
    </source>
</evidence>
<dbReference type="STRING" id="1860122.A9404_12780"/>
<keyword evidence="6" id="KW-0597">Phosphoprotein</keyword>
<evidence type="ECO:0000256" key="13">
    <source>
        <dbReference type="ARBA" id="ARBA00023012"/>
    </source>
</evidence>